<dbReference type="RefSeq" id="WP_184676329.1">
    <property type="nucleotide sequence ID" value="NZ_JACHGY010000001.1"/>
</dbReference>
<evidence type="ECO:0000259" key="3">
    <source>
        <dbReference type="PROSITE" id="PS50234"/>
    </source>
</evidence>
<dbReference type="PANTHER" id="PTHR37947:SF2">
    <property type="entry name" value="VON WILLEBRAND FACTOR TYPE A"/>
    <property type="match status" value="1"/>
</dbReference>
<evidence type="ECO:0000313" key="4">
    <source>
        <dbReference type="EMBL" id="MBB6428833.1"/>
    </source>
</evidence>
<proteinExistence type="predicted"/>
<dbReference type="SUPFAM" id="SSF53300">
    <property type="entry name" value="vWA-like"/>
    <property type="match status" value="2"/>
</dbReference>
<dbReference type="InterPro" id="IPR029062">
    <property type="entry name" value="Class_I_gatase-like"/>
</dbReference>
<organism evidence="4 5">
    <name type="scientific">Algisphaera agarilytica</name>
    <dbReference type="NCBI Taxonomy" id="1385975"/>
    <lineage>
        <taxon>Bacteria</taxon>
        <taxon>Pseudomonadati</taxon>
        <taxon>Planctomycetota</taxon>
        <taxon>Phycisphaerae</taxon>
        <taxon>Phycisphaerales</taxon>
        <taxon>Phycisphaeraceae</taxon>
        <taxon>Algisphaera</taxon>
    </lineage>
</organism>
<evidence type="ECO:0000256" key="2">
    <source>
        <dbReference type="SAM" id="Phobius"/>
    </source>
</evidence>
<dbReference type="CDD" id="cd00198">
    <property type="entry name" value="vWFA"/>
    <property type="match status" value="2"/>
</dbReference>
<comment type="caution">
    <text evidence="4">The sequence shown here is derived from an EMBL/GenBank/DDBJ whole genome shotgun (WGS) entry which is preliminary data.</text>
</comment>
<reference evidence="4 5" key="1">
    <citation type="submission" date="2020-08" db="EMBL/GenBank/DDBJ databases">
        <title>Genomic Encyclopedia of Type Strains, Phase IV (KMG-IV): sequencing the most valuable type-strain genomes for metagenomic binning, comparative biology and taxonomic classification.</title>
        <authorList>
            <person name="Goeker M."/>
        </authorList>
    </citation>
    <scope>NUCLEOTIDE SEQUENCE [LARGE SCALE GENOMIC DNA]</scope>
    <source>
        <strain evidence="4 5">DSM 103725</strain>
    </source>
</reference>
<feature type="compositionally biased region" description="Low complexity" evidence="1">
    <location>
        <begin position="867"/>
        <end position="876"/>
    </location>
</feature>
<feature type="compositionally biased region" description="Basic residues" evidence="1">
    <location>
        <begin position="941"/>
        <end position="951"/>
    </location>
</feature>
<keyword evidence="2" id="KW-1133">Transmembrane helix</keyword>
<dbReference type="InterPro" id="IPR036465">
    <property type="entry name" value="vWFA_dom_sf"/>
</dbReference>
<protein>
    <submittedName>
        <fullName evidence="4">Mg-chelatase subunit ChlD</fullName>
    </submittedName>
</protein>
<feature type="transmembrane region" description="Helical" evidence="2">
    <location>
        <begin position="6"/>
        <end position="22"/>
    </location>
</feature>
<dbReference type="SMART" id="SM00327">
    <property type="entry name" value="VWA"/>
    <property type="match status" value="2"/>
</dbReference>
<dbReference type="Pfam" id="PF13519">
    <property type="entry name" value="VWA_2"/>
    <property type="match status" value="1"/>
</dbReference>
<accession>A0A7X0H4B6</accession>
<name>A0A7X0H4B6_9BACT</name>
<dbReference type="Gene3D" id="3.40.50.880">
    <property type="match status" value="1"/>
</dbReference>
<feature type="region of interest" description="Disordered" evidence="1">
    <location>
        <begin position="712"/>
        <end position="737"/>
    </location>
</feature>
<keyword evidence="5" id="KW-1185">Reference proteome</keyword>
<evidence type="ECO:0000256" key="1">
    <source>
        <dbReference type="SAM" id="MobiDB-lite"/>
    </source>
</evidence>
<evidence type="ECO:0000313" key="5">
    <source>
        <dbReference type="Proteomes" id="UP000541810"/>
    </source>
</evidence>
<feature type="domain" description="VWFA" evidence="3">
    <location>
        <begin position="400"/>
        <end position="576"/>
    </location>
</feature>
<dbReference type="SUPFAM" id="SSF52317">
    <property type="entry name" value="Class I glutamine amidotransferase-like"/>
    <property type="match status" value="1"/>
</dbReference>
<keyword evidence="2" id="KW-0812">Transmembrane</keyword>
<feature type="region of interest" description="Disordered" evidence="1">
    <location>
        <begin position="862"/>
        <end position="951"/>
    </location>
</feature>
<dbReference type="AlphaFoldDB" id="A0A7X0H4B6"/>
<dbReference type="PANTHER" id="PTHR37947">
    <property type="entry name" value="BLL2462 PROTEIN"/>
    <property type="match status" value="1"/>
</dbReference>
<keyword evidence="2" id="KW-0472">Membrane</keyword>
<dbReference type="PROSITE" id="PS50234">
    <property type="entry name" value="VWFA"/>
    <property type="match status" value="1"/>
</dbReference>
<dbReference type="Pfam" id="PF00092">
    <property type="entry name" value="VWA"/>
    <property type="match status" value="1"/>
</dbReference>
<dbReference type="InterPro" id="IPR002035">
    <property type="entry name" value="VWF_A"/>
</dbReference>
<sequence length="951" mass="101471">MILAEPHWLLLVVPLGLAWWLLRPGGWWLRGLRVLIYGLIVLAMCEPRLVLPERAGTVVVVADRSASMPGNAADQQLEAIALLHAAMSPEDRLAVVGFGEAVALEQEPAVERVEGFEQAVGGDASDLSGALRRALALIPGDGAGRVLVLSDGRFTGRDPGAEAARAAARGVPIDYRDLSRPATRDLAVTHVDTPATVQPGESFMITGWVQSPSAQSVSFELMRGNTRIASGQRDLPAGLSRLTFRDRAQTPGSMDYRLRLTHADPAALDPVPENNTGRFIVGVEGNKPLLVVTRSPGQGLANLLRAGGLDVVSAQPEQLQGTLQELSNYAGIVLENVPATDLPANTLDQLAPLIEESGVGLAMTGGQQSFGPGGYFQSAIDPLLPVSMELRQEHRKLSLAIVIALDRSGSMSMTVPDGRTKMDLANLGSAQVLELLGPMDELGVIAVDSAPHTIVNLGPVTDKATLKKKILSIDSMGGGIYVYEALAASAGMLASATPTTRHIILFSDAQDSEAPGAYQTLLEKARRANITVSVIGLGSDRDVDAGLLKDIAKRGGGRAFFTEDPKKLPQLFAQDTFVVARSSFIDETTPVRSTGALTAMTGRSFTDPPPVGGYNLNYLKPDAQLALATTDQNTAPLVASWQAGLGRVAVYTGEADGKFTGPIADWPQLGDLLTSLARWVAARDRRLPDTLLVRQRIDGGRLVVELLLDPERPEQGLPGEPRVSVLSGRPGTAPTSRELSMQYAAPDKLVAEFNLPGADVALATVDLGALGSVTLPPTRLLYSPEYRPNTRDGRTTLQLLADITQGQARAELGSIWDDLVPIERFATIAHWLWLAVVVLLLLEVLERRTSWVSQLSIAVYGRRRQAKAAPSPSEAPAKTDKDTVATSRRSKRRRKPAPIPDASPAKSSAPAPQAAPAETPKSKPQPTPDPDQDMLSALNQAKRKADRRTGR</sequence>
<dbReference type="Gene3D" id="3.40.50.410">
    <property type="entry name" value="von Willebrand factor, type A domain"/>
    <property type="match status" value="2"/>
</dbReference>
<feature type="compositionally biased region" description="Low complexity" evidence="1">
    <location>
        <begin position="900"/>
        <end position="919"/>
    </location>
</feature>
<dbReference type="EMBL" id="JACHGY010000001">
    <property type="protein sequence ID" value="MBB6428833.1"/>
    <property type="molecule type" value="Genomic_DNA"/>
</dbReference>
<dbReference type="Proteomes" id="UP000541810">
    <property type="component" value="Unassembled WGS sequence"/>
</dbReference>
<gene>
    <name evidence="4" type="ORF">HNQ40_000639</name>
</gene>